<comment type="similarity">
    <text evidence="1">Belongs to the ustYa family.</text>
</comment>
<keyword evidence="2" id="KW-0472">Membrane</keyword>
<evidence type="ECO:0000313" key="3">
    <source>
        <dbReference type="EMBL" id="KIW99560.1"/>
    </source>
</evidence>
<dbReference type="AlphaFoldDB" id="A0A0D2I8M3"/>
<keyword evidence="4" id="KW-1185">Reference proteome</keyword>
<dbReference type="GO" id="GO:0043386">
    <property type="term" value="P:mycotoxin biosynthetic process"/>
    <property type="evidence" value="ECO:0007669"/>
    <property type="project" value="InterPro"/>
</dbReference>
<dbReference type="VEuPathDB" id="FungiDB:Z518_11299"/>
<gene>
    <name evidence="3" type="ORF">Z518_11299</name>
</gene>
<dbReference type="HOGENOM" id="CLU_1455165_0_0_1"/>
<keyword evidence="2" id="KW-0812">Transmembrane</keyword>
<protein>
    <submittedName>
        <fullName evidence="3">Uncharacterized protein</fullName>
    </submittedName>
</protein>
<dbReference type="RefSeq" id="XP_013266697.1">
    <property type="nucleotide sequence ID" value="XM_013411243.1"/>
</dbReference>
<evidence type="ECO:0000313" key="4">
    <source>
        <dbReference type="Proteomes" id="UP000053617"/>
    </source>
</evidence>
<dbReference type="GeneID" id="25299370"/>
<organism evidence="3 4">
    <name type="scientific">Rhinocladiella mackenziei CBS 650.93</name>
    <dbReference type="NCBI Taxonomy" id="1442369"/>
    <lineage>
        <taxon>Eukaryota</taxon>
        <taxon>Fungi</taxon>
        <taxon>Dikarya</taxon>
        <taxon>Ascomycota</taxon>
        <taxon>Pezizomycotina</taxon>
        <taxon>Eurotiomycetes</taxon>
        <taxon>Chaetothyriomycetidae</taxon>
        <taxon>Chaetothyriales</taxon>
        <taxon>Herpotrichiellaceae</taxon>
        <taxon>Rhinocladiella</taxon>
    </lineage>
</organism>
<evidence type="ECO:0000256" key="2">
    <source>
        <dbReference type="SAM" id="Phobius"/>
    </source>
</evidence>
<sequence length="186" mass="20994">MSFTFFTKPSTGFEIVPQDDIEDVRHDEKKSSFTWHRSSKYPCSHLTVSRVTRVATWAITILLVLSNLHFMWLIRRYSSVVQAHKAWPQHPVYSPAQNAVQYHDIVYTSGFGAELSEYQGPPSPESDQAWSDLYILDVEADFEDAVGISRISMAEAHELANRTVPIPDDPGYYAVGLDVFSSAPLP</sequence>
<reference evidence="3 4" key="1">
    <citation type="submission" date="2015-01" db="EMBL/GenBank/DDBJ databases">
        <title>The Genome Sequence of Rhinocladiella mackenzie CBS 650.93.</title>
        <authorList>
            <consortium name="The Broad Institute Genomics Platform"/>
            <person name="Cuomo C."/>
            <person name="de Hoog S."/>
            <person name="Gorbushina A."/>
            <person name="Stielow B."/>
            <person name="Teixiera M."/>
            <person name="Abouelleil A."/>
            <person name="Chapman S.B."/>
            <person name="Priest M."/>
            <person name="Young S.K."/>
            <person name="Wortman J."/>
            <person name="Nusbaum C."/>
            <person name="Birren B."/>
        </authorList>
    </citation>
    <scope>NUCLEOTIDE SEQUENCE [LARGE SCALE GENOMIC DNA]</scope>
    <source>
        <strain evidence="3 4">CBS 650.93</strain>
    </source>
</reference>
<dbReference type="InterPro" id="IPR021765">
    <property type="entry name" value="UstYa-like"/>
</dbReference>
<dbReference type="Proteomes" id="UP000053617">
    <property type="component" value="Unassembled WGS sequence"/>
</dbReference>
<evidence type="ECO:0000256" key="1">
    <source>
        <dbReference type="ARBA" id="ARBA00035112"/>
    </source>
</evidence>
<proteinExistence type="inferred from homology"/>
<accession>A0A0D2I8M3</accession>
<dbReference type="STRING" id="1442369.A0A0D2I8M3"/>
<feature type="transmembrane region" description="Helical" evidence="2">
    <location>
        <begin position="54"/>
        <end position="74"/>
    </location>
</feature>
<dbReference type="OrthoDB" id="3687641at2759"/>
<name>A0A0D2I8M3_9EURO</name>
<dbReference type="Pfam" id="PF11807">
    <property type="entry name" value="UstYa"/>
    <property type="match status" value="1"/>
</dbReference>
<keyword evidence="2" id="KW-1133">Transmembrane helix</keyword>
<dbReference type="EMBL" id="KN847486">
    <property type="protein sequence ID" value="KIW99560.1"/>
    <property type="molecule type" value="Genomic_DNA"/>
</dbReference>